<dbReference type="GO" id="GO:0016787">
    <property type="term" value="F:hydrolase activity"/>
    <property type="evidence" value="ECO:0007669"/>
    <property type="project" value="UniProtKB-KW"/>
</dbReference>
<dbReference type="InterPro" id="IPR029058">
    <property type="entry name" value="AB_hydrolase_fold"/>
</dbReference>
<gene>
    <name evidence="2" type="ORF">MHY01S_16510</name>
</gene>
<sequence>MSIVLKILAWVAGILGLAVVALVLSVVVDAALDGNRLETLTNTRISPEVQAYVAKPEGSGSFPAIIMIHEFWGLRQEIVDKAQLLSEQGYVVVAPDTYRNQKTDWIPRAIYLSATTPPQRVNQDLDSVFKWLSRQPEVDAARIAVMGFCYGGTAALNYSLHNNQIAATGIFYGQLVSDPETLGRLPGPVLGIFGSSDNLIPLEEVKAFKVGLEQAGIPHEIKVYEGQGHAFVQSVDEIKKGGAQGEAWQQLVDFLQRNLKQRPRSEAEPLLTTLPANRYGNPTPGNLLEVTLAHWNHRSSRVHQH</sequence>
<dbReference type="SUPFAM" id="SSF53474">
    <property type="entry name" value="alpha/beta-Hydrolases"/>
    <property type="match status" value="1"/>
</dbReference>
<dbReference type="Proteomes" id="UP000321197">
    <property type="component" value="Unassembled WGS sequence"/>
</dbReference>
<dbReference type="Pfam" id="PF01738">
    <property type="entry name" value="DLH"/>
    <property type="match status" value="1"/>
</dbReference>
<evidence type="ECO:0000313" key="2">
    <source>
        <dbReference type="EMBL" id="GEM83485.1"/>
    </source>
</evidence>
<dbReference type="AlphaFoldDB" id="A0A511R1K1"/>
<name>A0A511R1K1_9DEIN</name>
<evidence type="ECO:0000313" key="3">
    <source>
        <dbReference type="Proteomes" id="UP000321197"/>
    </source>
</evidence>
<accession>A0A511R1K1</accession>
<feature type="domain" description="Dienelactone hydrolase" evidence="1">
    <location>
        <begin position="50"/>
        <end position="257"/>
    </location>
</feature>
<dbReference type="PANTHER" id="PTHR46623:SF7">
    <property type="entry name" value="CARBOXYMETHYLENEBUTENOLIDASE"/>
    <property type="match status" value="1"/>
</dbReference>
<proteinExistence type="predicted"/>
<dbReference type="InterPro" id="IPR002925">
    <property type="entry name" value="Dienelactn_hydro"/>
</dbReference>
<dbReference type="InterPro" id="IPR051049">
    <property type="entry name" value="Dienelactone_hydrolase-like"/>
</dbReference>
<comment type="caution">
    <text evidence="2">The sequence shown here is derived from an EMBL/GenBank/DDBJ whole genome shotgun (WGS) entry which is preliminary data.</text>
</comment>
<evidence type="ECO:0000259" key="1">
    <source>
        <dbReference type="Pfam" id="PF01738"/>
    </source>
</evidence>
<dbReference type="RefSeq" id="WP_119341885.1">
    <property type="nucleotide sequence ID" value="NZ_BJXL01000046.1"/>
</dbReference>
<reference evidence="2 3" key="1">
    <citation type="submission" date="2019-07" db="EMBL/GenBank/DDBJ databases">
        <title>Whole genome shotgun sequence of Meiothermus hypogaeus NBRC 106114.</title>
        <authorList>
            <person name="Hosoyama A."/>
            <person name="Uohara A."/>
            <person name="Ohji S."/>
            <person name="Ichikawa N."/>
        </authorList>
    </citation>
    <scope>NUCLEOTIDE SEQUENCE [LARGE SCALE GENOMIC DNA]</scope>
    <source>
        <strain evidence="2 3">NBRC 106114</strain>
    </source>
</reference>
<dbReference type="EMBL" id="BJXL01000046">
    <property type="protein sequence ID" value="GEM83485.1"/>
    <property type="molecule type" value="Genomic_DNA"/>
</dbReference>
<protein>
    <submittedName>
        <fullName evidence="2">Dienelactone hydrolase</fullName>
    </submittedName>
</protein>
<organism evidence="2 3">
    <name type="scientific">Meiothermus hypogaeus NBRC 106114</name>
    <dbReference type="NCBI Taxonomy" id="1227553"/>
    <lineage>
        <taxon>Bacteria</taxon>
        <taxon>Thermotogati</taxon>
        <taxon>Deinococcota</taxon>
        <taxon>Deinococci</taxon>
        <taxon>Thermales</taxon>
        <taxon>Thermaceae</taxon>
        <taxon>Meiothermus</taxon>
    </lineage>
</organism>
<dbReference type="PANTHER" id="PTHR46623">
    <property type="entry name" value="CARBOXYMETHYLENEBUTENOLIDASE-RELATED"/>
    <property type="match status" value="1"/>
</dbReference>
<dbReference type="Gene3D" id="3.40.50.1820">
    <property type="entry name" value="alpha/beta hydrolase"/>
    <property type="match status" value="1"/>
</dbReference>
<dbReference type="OrthoDB" id="9771666at2"/>
<keyword evidence="2" id="KW-0378">Hydrolase</keyword>